<evidence type="ECO:0000256" key="1">
    <source>
        <dbReference type="SAM" id="SignalP"/>
    </source>
</evidence>
<evidence type="ECO:0000313" key="2">
    <source>
        <dbReference type="EMBL" id="HIZ09871.1"/>
    </source>
</evidence>
<reference evidence="2" key="2">
    <citation type="submission" date="2021-04" db="EMBL/GenBank/DDBJ databases">
        <authorList>
            <person name="Gilroy R."/>
        </authorList>
    </citation>
    <scope>NUCLEOTIDE SEQUENCE</scope>
    <source>
        <strain evidence="2">CHK192-19661</strain>
    </source>
</reference>
<dbReference type="EMBL" id="DXCF01000027">
    <property type="protein sequence ID" value="HIZ09871.1"/>
    <property type="molecule type" value="Genomic_DNA"/>
</dbReference>
<organism evidence="2 3">
    <name type="scientific">Candidatus Borkfalkia avicola</name>
    <dbReference type="NCBI Taxonomy" id="2838503"/>
    <lineage>
        <taxon>Bacteria</taxon>
        <taxon>Bacillati</taxon>
        <taxon>Bacillota</taxon>
        <taxon>Clostridia</taxon>
        <taxon>Christensenellales</taxon>
        <taxon>Christensenellaceae</taxon>
        <taxon>Candidatus Borkfalkia</taxon>
    </lineage>
</organism>
<dbReference type="Proteomes" id="UP000824025">
    <property type="component" value="Unassembled WGS sequence"/>
</dbReference>
<proteinExistence type="predicted"/>
<gene>
    <name evidence="2" type="ORF">H9726_05225</name>
</gene>
<dbReference type="AlphaFoldDB" id="A0A9D2D745"/>
<feature type="signal peptide" evidence="1">
    <location>
        <begin position="1"/>
        <end position="27"/>
    </location>
</feature>
<comment type="caution">
    <text evidence="2">The sequence shown here is derived from an EMBL/GenBank/DDBJ whole genome shotgun (WGS) entry which is preliminary data.</text>
</comment>
<feature type="chain" id="PRO_5038997882" evidence="1">
    <location>
        <begin position="28"/>
        <end position="176"/>
    </location>
</feature>
<protein>
    <submittedName>
        <fullName evidence="2">Uncharacterized protein</fullName>
    </submittedName>
</protein>
<reference evidence="2" key="1">
    <citation type="journal article" date="2021" name="PeerJ">
        <title>Extensive microbial diversity within the chicken gut microbiome revealed by metagenomics and culture.</title>
        <authorList>
            <person name="Gilroy R."/>
            <person name="Ravi A."/>
            <person name="Getino M."/>
            <person name="Pursley I."/>
            <person name="Horton D.L."/>
            <person name="Alikhan N.F."/>
            <person name="Baker D."/>
            <person name="Gharbi K."/>
            <person name="Hall N."/>
            <person name="Watson M."/>
            <person name="Adriaenssens E.M."/>
            <person name="Foster-Nyarko E."/>
            <person name="Jarju S."/>
            <person name="Secka A."/>
            <person name="Antonio M."/>
            <person name="Oren A."/>
            <person name="Chaudhuri R.R."/>
            <person name="La Ragione R."/>
            <person name="Hildebrand F."/>
            <person name="Pallen M.J."/>
        </authorList>
    </citation>
    <scope>NUCLEOTIDE SEQUENCE</scope>
    <source>
        <strain evidence="2">CHK192-19661</strain>
    </source>
</reference>
<sequence>MKRLTTILLTFVLALSAAVGGMTYAVAAEAEREFDASPVLYDLKDSTTASGETFDLTDYPYDTDGKLRLVALVEYCYSYAANQRNNYALYLYIYNPAGAEIDGASALNEAQMAVAYGSDGEPTRWEGFRLAFCNKSTGDYHRACHRHRDPAHRGRVPAVRVFRRLPARSYGRREER</sequence>
<name>A0A9D2D745_9FIRM</name>
<keyword evidence="1" id="KW-0732">Signal</keyword>
<accession>A0A9D2D745</accession>
<evidence type="ECO:0000313" key="3">
    <source>
        <dbReference type="Proteomes" id="UP000824025"/>
    </source>
</evidence>